<gene>
    <name evidence="1" type="ORF">TCM_043877</name>
</gene>
<evidence type="ECO:0000313" key="2">
    <source>
        <dbReference type="Proteomes" id="UP000026915"/>
    </source>
</evidence>
<dbReference type="AlphaFoldDB" id="A0A061FQE6"/>
<dbReference type="HOGENOM" id="CLU_1328429_0_0_1"/>
<organism evidence="1 2">
    <name type="scientific">Theobroma cacao</name>
    <name type="common">Cacao</name>
    <name type="synonym">Cocoa</name>
    <dbReference type="NCBI Taxonomy" id="3641"/>
    <lineage>
        <taxon>Eukaryota</taxon>
        <taxon>Viridiplantae</taxon>
        <taxon>Streptophyta</taxon>
        <taxon>Embryophyta</taxon>
        <taxon>Tracheophyta</taxon>
        <taxon>Spermatophyta</taxon>
        <taxon>Magnoliopsida</taxon>
        <taxon>eudicotyledons</taxon>
        <taxon>Gunneridae</taxon>
        <taxon>Pentapetalae</taxon>
        <taxon>rosids</taxon>
        <taxon>malvids</taxon>
        <taxon>Malvales</taxon>
        <taxon>Malvaceae</taxon>
        <taxon>Byttnerioideae</taxon>
        <taxon>Theobroma</taxon>
    </lineage>
</organism>
<accession>A0A061FQE6</accession>
<evidence type="ECO:0000313" key="1">
    <source>
        <dbReference type="EMBL" id="EOY19123.1"/>
    </source>
</evidence>
<protein>
    <submittedName>
        <fullName evidence="1">Uncharacterized protein</fullName>
    </submittedName>
</protein>
<dbReference type="EMBL" id="CM001888">
    <property type="protein sequence ID" value="EOY19123.1"/>
    <property type="molecule type" value="Genomic_DNA"/>
</dbReference>
<name>A0A061FQE6_THECC</name>
<dbReference type="InParanoid" id="A0A061FQE6"/>
<keyword evidence="2" id="KW-1185">Reference proteome</keyword>
<proteinExistence type="predicted"/>
<sequence length="207" mass="23324">MSIGGAGRVVTAGSMGAWGQARHTRGNHRRQCASRLVEDLLEAMCLVDIASLWWKLKYDEKLGRSSRWSFESTWVEFHKEFQREDEQDIEATKLGSMHAIEINALLVPFANCICLLDTKGQCVILVIRRHNPDAKLLSAMQLANGAQQNEETFAVVLKLEDTLKALVKAPIEGKIELSDQVGEQEDDWRLKLSLAVGSTRICHCEWF</sequence>
<dbReference type="Gramene" id="EOY19123">
    <property type="protein sequence ID" value="EOY19123"/>
    <property type="gene ID" value="TCM_043877"/>
</dbReference>
<dbReference type="Proteomes" id="UP000026915">
    <property type="component" value="Chromosome 10"/>
</dbReference>
<reference evidence="1 2" key="1">
    <citation type="journal article" date="2013" name="Genome Biol.">
        <title>The genome sequence of the most widely cultivated cacao type and its use to identify candidate genes regulating pod color.</title>
        <authorList>
            <person name="Motamayor J.C."/>
            <person name="Mockaitis K."/>
            <person name="Schmutz J."/>
            <person name="Haiminen N."/>
            <person name="Iii D.L."/>
            <person name="Cornejo O."/>
            <person name="Findley S.D."/>
            <person name="Zheng P."/>
            <person name="Utro F."/>
            <person name="Royaert S."/>
            <person name="Saski C."/>
            <person name="Jenkins J."/>
            <person name="Podicheti R."/>
            <person name="Zhao M."/>
            <person name="Scheffler B.E."/>
            <person name="Stack J.C."/>
            <person name="Feltus F.A."/>
            <person name="Mustiga G.M."/>
            <person name="Amores F."/>
            <person name="Phillips W."/>
            <person name="Marelli J.P."/>
            <person name="May G.D."/>
            <person name="Shapiro H."/>
            <person name="Ma J."/>
            <person name="Bustamante C.D."/>
            <person name="Schnell R.J."/>
            <person name="Main D."/>
            <person name="Gilbert D."/>
            <person name="Parida L."/>
            <person name="Kuhn D.N."/>
        </authorList>
    </citation>
    <scope>NUCLEOTIDE SEQUENCE [LARGE SCALE GENOMIC DNA]</scope>
    <source>
        <strain evidence="2">cv. Matina 1-6</strain>
    </source>
</reference>